<organism evidence="2 3">
    <name type="scientific">Trachymyrmex cornetzi</name>
    <dbReference type="NCBI Taxonomy" id="471704"/>
    <lineage>
        <taxon>Eukaryota</taxon>
        <taxon>Metazoa</taxon>
        <taxon>Ecdysozoa</taxon>
        <taxon>Arthropoda</taxon>
        <taxon>Hexapoda</taxon>
        <taxon>Insecta</taxon>
        <taxon>Pterygota</taxon>
        <taxon>Neoptera</taxon>
        <taxon>Endopterygota</taxon>
        <taxon>Hymenoptera</taxon>
        <taxon>Apocrita</taxon>
        <taxon>Aculeata</taxon>
        <taxon>Formicoidea</taxon>
        <taxon>Formicidae</taxon>
        <taxon>Myrmicinae</taxon>
        <taxon>Trachymyrmex</taxon>
    </lineage>
</organism>
<dbReference type="PANTHER" id="PTHR37162">
    <property type="entry name" value="HAT FAMILY DIMERISATION DOMAINCONTAINING PROTEIN-RELATED"/>
    <property type="match status" value="1"/>
</dbReference>
<dbReference type="SUPFAM" id="SSF53098">
    <property type="entry name" value="Ribonuclease H-like"/>
    <property type="match status" value="1"/>
</dbReference>
<evidence type="ECO:0000313" key="3">
    <source>
        <dbReference type="Proteomes" id="UP000078492"/>
    </source>
</evidence>
<keyword evidence="3" id="KW-1185">Reference proteome</keyword>
<gene>
    <name evidence="2" type="ORF">ALC57_05732</name>
</gene>
<dbReference type="InterPro" id="IPR012337">
    <property type="entry name" value="RNaseH-like_sf"/>
</dbReference>
<proteinExistence type="predicted"/>
<dbReference type="STRING" id="471704.A0A151J9Z2"/>
<dbReference type="GO" id="GO:0046983">
    <property type="term" value="F:protein dimerization activity"/>
    <property type="evidence" value="ECO:0007669"/>
    <property type="project" value="InterPro"/>
</dbReference>
<dbReference type="Proteomes" id="UP000078492">
    <property type="component" value="Unassembled WGS sequence"/>
</dbReference>
<dbReference type="Pfam" id="PF05699">
    <property type="entry name" value="Dimer_Tnp_hAT"/>
    <property type="match status" value="1"/>
</dbReference>
<evidence type="ECO:0000259" key="1">
    <source>
        <dbReference type="Pfam" id="PF05699"/>
    </source>
</evidence>
<sequence>MYFAKESSASNDVRKEHNIIPTESDIANTFKELGKNVVENYNTSHTKRLLKITMSVRRQWIEKESSRIAETISKYPPLKHYEMANSTDILTTKEGKAPRVVMYTSIEGEIATAYIVADETIKVKVPQPTVLRVIVYLLSAYYVWHIPVVRTVNETFVTTDNFYDLIELSDATAEDLYDKIIHSFKKQNVKLVCASAACEKLPVYVEVLVRNMHNYLRGHSKRTEAFMEFQEFVELKLLKMLHPAQTRWLSLLLVVSRVLEYYNALKLFFQDQVLSEKCELNHSRQILDRLNDPITYLYLNFREYILPLFEDLNRGMQSENPQIHILYSHIETLFKTILECYLKSEYLEKTPIEKVQFRNPMNYTESTNQEYRRFPLQQLKYIAVLNFLNPHVIQERTLPIIAHVYPHFPLLVEESEHNVIDNEWRQLRVYAKQDEFDVKCSSVSESWEKISTLKKGDSSLLCAKLSDFARKLLTLPHSSASVERIFSDVKLILTDRRNRLKTETLVVILHAKRTVSTCYDFVVTKEHRAIV</sequence>
<evidence type="ECO:0000313" key="2">
    <source>
        <dbReference type="EMBL" id="KYN21890.1"/>
    </source>
</evidence>
<accession>A0A151J9Z2</accession>
<dbReference type="AlphaFoldDB" id="A0A151J9Z2"/>
<feature type="domain" description="HAT C-terminal dimerisation" evidence="1">
    <location>
        <begin position="457"/>
        <end position="510"/>
    </location>
</feature>
<dbReference type="PANTHER" id="PTHR37162:SF1">
    <property type="entry name" value="BED-TYPE DOMAIN-CONTAINING PROTEIN"/>
    <property type="match status" value="1"/>
</dbReference>
<protein>
    <recommendedName>
        <fullName evidence="1">HAT C-terminal dimerisation domain-containing protein</fullName>
    </recommendedName>
</protein>
<dbReference type="EMBL" id="KQ979339">
    <property type="protein sequence ID" value="KYN21890.1"/>
    <property type="molecule type" value="Genomic_DNA"/>
</dbReference>
<name>A0A151J9Z2_9HYME</name>
<reference evidence="2 3" key="1">
    <citation type="submission" date="2015-09" db="EMBL/GenBank/DDBJ databases">
        <title>Trachymyrmex cornetzi WGS genome.</title>
        <authorList>
            <person name="Nygaard S."/>
            <person name="Hu H."/>
            <person name="Boomsma J."/>
            <person name="Zhang G."/>
        </authorList>
    </citation>
    <scope>NUCLEOTIDE SEQUENCE [LARGE SCALE GENOMIC DNA]</scope>
    <source>
        <strain evidence="2">Tcor2-1</strain>
        <tissue evidence="2">Whole body</tissue>
    </source>
</reference>
<dbReference type="InterPro" id="IPR008906">
    <property type="entry name" value="HATC_C_dom"/>
</dbReference>